<evidence type="ECO:0000313" key="1">
    <source>
        <dbReference type="EMBL" id="KAF9650648.1"/>
    </source>
</evidence>
<dbReference type="Proteomes" id="UP000886501">
    <property type="component" value="Unassembled WGS sequence"/>
</dbReference>
<protein>
    <submittedName>
        <fullName evidence="1">Mitochondrial distribution and morphology protein family 31/32</fullName>
    </submittedName>
</protein>
<sequence>MSVPNIHRPTRDDLLTVADGFWQRTRIRFRWFTIKSFRKFNADDISAFVTWFLMSQTIWILVGTTTFFSVIFAIANSLRLQEYIARALSDYLTAETGVKIIFESAIVPKWKDSRISFKNVYVVRRPTVARDEPQGGVQATAIGYDVSNHPLVHGSGEEEEEPHIPDLIEEDTNYTQFDLTIDSIDVTLSLWRWLDGKGLVEDAVIKGVRGILDADRRVIAWDPDHPLDPALFRHRAQPGSFELESLQLEDVLVTVYQPGRFRPYTASIFRADIRTFRKQWMFYDFLSAENIVGQFDNCLFSLHKPQSIGRTNERDLLDGKWARMSRFRIDGVNVDHIQAATTDGGPMSWIKSGKVDAVLDIKFPHDTEGDVFDAILGEIADAITTATTSLSLNDRIPGQRQLAKPPLIAPSDAEDDEQSQKGRNLIIDIDLRFRDLKAAVPIFTNDLSYVNNAAVRPIVAFMNANKTLIPIHCRVITSIDDFDGSWTMWETGLMDAIAIKVYDAMAFHVSNQANTPHRVRTVGIWSLQMTASALLSTLRTLVDPLTVRLREIYTNPSSFDLAYI</sequence>
<organism evidence="1 2">
    <name type="scientific">Thelephora ganbajun</name>
    <name type="common">Ganba fungus</name>
    <dbReference type="NCBI Taxonomy" id="370292"/>
    <lineage>
        <taxon>Eukaryota</taxon>
        <taxon>Fungi</taxon>
        <taxon>Dikarya</taxon>
        <taxon>Basidiomycota</taxon>
        <taxon>Agaricomycotina</taxon>
        <taxon>Agaricomycetes</taxon>
        <taxon>Thelephorales</taxon>
        <taxon>Thelephoraceae</taxon>
        <taxon>Thelephora</taxon>
    </lineage>
</organism>
<reference evidence="1" key="2">
    <citation type="journal article" date="2020" name="Nat. Commun.">
        <title>Large-scale genome sequencing of mycorrhizal fungi provides insights into the early evolution of symbiotic traits.</title>
        <authorList>
            <person name="Miyauchi S."/>
            <person name="Kiss E."/>
            <person name="Kuo A."/>
            <person name="Drula E."/>
            <person name="Kohler A."/>
            <person name="Sanchez-Garcia M."/>
            <person name="Morin E."/>
            <person name="Andreopoulos B."/>
            <person name="Barry K.W."/>
            <person name="Bonito G."/>
            <person name="Buee M."/>
            <person name="Carver A."/>
            <person name="Chen C."/>
            <person name="Cichocki N."/>
            <person name="Clum A."/>
            <person name="Culley D."/>
            <person name="Crous P.W."/>
            <person name="Fauchery L."/>
            <person name="Girlanda M."/>
            <person name="Hayes R.D."/>
            <person name="Keri Z."/>
            <person name="LaButti K."/>
            <person name="Lipzen A."/>
            <person name="Lombard V."/>
            <person name="Magnuson J."/>
            <person name="Maillard F."/>
            <person name="Murat C."/>
            <person name="Nolan M."/>
            <person name="Ohm R.A."/>
            <person name="Pangilinan J."/>
            <person name="Pereira M.F."/>
            <person name="Perotto S."/>
            <person name="Peter M."/>
            <person name="Pfister S."/>
            <person name="Riley R."/>
            <person name="Sitrit Y."/>
            <person name="Stielow J.B."/>
            <person name="Szollosi G."/>
            <person name="Zifcakova L."/>
            <person name="Stursova M."/>
            <person name="Spatafora J.W."/>
            <person name="Tedersoo L."/>
            <person name="Vaario L.M."/>
            <person name="Yamada A."/>
            <person name="Yan M."/>
            <person name="Wang P."/>
            <person name="Xu J."/>
            <person name="Bruns T."/>
            <person name="Baldrian P."/>
            <person name="Vilgalys R."/>
            <person name="Dunand C."/>
            <person name="Henrissat B."/>
            <person name="Grigoriev I.V."/>
            <person name="Hibbett D."/>
            <person name="Nagy L.G."/>
            <person name="Martin F.M."/>
        </authorList>
    </citation>
    <scope>NUCLEOTIDE SEQUENCE</scope>
    <source>
        <strain evidence="1">P2</strain>
    </source>
</reference>
<keyword evidence="2" id="KW-1185">Reference proteome</keyword>
<proteinExistence type="predicted"/>
<name>A0ACB6ZMT8_THEGA</name>
<accession>A0ACB6ZMT8</accession>
<dbReference type="EMBL" id="MU117983">
    <property type="protein sequence ID" value="KAF9650648.1"/>
    <property type="molecule type" value="Genomic_DNA"/>
</dbReference>
<comment type="caution">
    <text evidence="1">The sequence shown here is derived from an EMBL/GenBank/DDBJ whole genome shotgun (WGS) entry which is preliminary data.</text>
</comment>
<reference evidence="1" key="1">
    <citation type="submission" date="2019-10" db="EMBL/GenBank/DDBJ databases">
        <authorList>
            <consortium name="DOE Joint Genome Institute"/>
            <person name="Kuo A."/>
            <person name="Miyauchi S."/>
            <person name="Kiss E."/>
            <person name="Drula E."/>
            <person name="Kohler A."/>
            <person name="Sanchez-Garcia M."/>
            <person name="Andreopoulos B."/>
            <person name="Barry K.W."/>
            <person name="Bonito G."/>
            <person name="Buee M."/>
            <person name="Carver A."/>
            <person name="Chen C."/>
            <person name="Cichocki N."/>
            <person name="Clum A."/>
            <person name="Culley D."/>
            <person name="Crous P.W."/>
            <person name="Fauchery L."/>
            <person name="Girlanda M."/>
            <person name="Hayes R."/>
            <person name="Keri Z."/>
            <person name="Labutti K."/>
            <person name="Lipzen A."/>
            <person name="Lombard V."/>
            <person name="Magnuson J."/>
            <person name="Maillard F."/>
            <person name="Morin E."/>
            <person name="Murat C."/>
            <person name="Nolan M."/>
            <person name="Ohm R."/>
            <person name="Pangilinan J."/>
            <person name="Pereira M."/>
            <person name="Perotto S."/>
            <person name="Peter M."/>
            <person name="Riley R."/>
            <person name="Sitrit Y."/>
            <person name="Stielow B."/>
            <person name="Szollosi G."/>
            <person name="Zifcakova L."/>
            <person name="Stursova M."/>
            <person name="Spatafora J.W."/>
            <person name="Tedersoo L."/>
            <person name="Vaario L.-M."/>
            <person name="Yamada A."/>
            <person name="Yan M."/>
            <person name="Wang P."/>
            <person name="Xu J."/>
            <person name="Bruns T."/>
            <person name="Baldrian P."/>
            <person name="Vilgalys R."/>
            <person name="Henrissat B."/>
            <person name="Grigoriev I.V."/>
            <person name="Hibbett D."/>
            <person name="Nagy L.G."/>
            <person name="Martin F.M."/>
        </authorList>
    </citation>
    <scope>NUCLEOTIDE SEQUENCE</scope>
    <source>
        <strain evidence="1">P2</strain>
    </source>
</reference>
<evidence type="ECO:0000313" key="2">
    <source>
        <dbReference type="Proteomes" id="UP000886501"/>
    </source>
</evidence>
<gene>
    <name evidence="1" type="ORF">BDM02DRAFT_3092831</name>
</gene>